<dbReference type="PANTHER" id="PTHR23113:SF354">
    <property type="entry name" value="BUD SITE SELECTION PROTEIN 5"/>
    <property type="match status" value="1"/>
</dbReference>
<evidence type="ECO:0000256" key="5">
    <source>
        <dbReference type="SAM" id="MobiDB-lite"/>
    </source>
</evidence>
<evidence type="ECO:0000256" key="4">
    <source>
        <dbReference type="PROSITE-ProRule" id="PRU00192"/>
    </source>
</evidence>
<feature type="compositionally biased region" description="Polar residues" evidence="5">
    <location>
        <begin position="550"/>
        <end position="565"/>
    </location>
</feature>
<dbReference type="InterPro" id="IPR000651">
    <property type="entry name" value="Ras-like_Gua-exchang_fac_N"/>
</dbReference>
<gene>
    <name evidence="9" type="ORF">QM012_007205</name>
</gene>
<feature type="compositionally biased region" description="Polar residues" evidence="5">
    <location>
        <begin position="252"/>
        <end position="269"/>
    </location>
</feature>
<dbReference type="SMART" id="SM00326">
    <property type="entry name" value="SH3"/>
    <property type="match status" value="1"/>
</dbReference>
<feature type="domain" description="SH3" evidence="6">
    <location>
        <begin position="27"/>
        <end position="98"/>
    </location>
</feature>
<dbReference type="PROSITE" id="PS50009">
    <property type="entry name" value="RASGEF_CAT"/>
    <property type="match status" value="1"/>
</dbReference>
<feature type="compositionally biased region" description="Basic and acidic residues" evidence="5">
    <location>
        <begin position="615"/>
        <end position="629"/>
    </location>
</feature>
<dbReference type="SMART" id="SM00229">
    <property type="entry name" value="RasGEFN"/>
    <property type="match status" value="1"/>
</dbReference>
<evidence type="ECO:0000256" key="1">
    <source>
        <dbReference type="ARBA" id="ARBA00022443"/>
    </source>
</evidence>
<dbReference type="EMBL" id="JASGXD010000005">
    <property type="protein sequence ID" value="KAK6005563.1"/>
    <property type="molecule type" value="Genomic_DNA"/>
</dbReference>
<accession>A0ABR0TM98</accession>
<feature type="domain" description="Ras-GEF" evidence="7">
    <location>
        <begin position="891"/>
        <end position="1137"/>
    </location>
</feature>
<evidence type="ECO:0000259" key="6">
    <source>
        <dbReference type="PROSITE" id="PS50002"/>
    </source>
</evidence>
<proteinExistence type="predicted"/>
<dbReference type="PROSITE" id="PS50212">
    <property type="entry name" value="RASGEF_NTER"/>
    <property type="match status" value="1"/>
</dbReference>
<dbReference type="Pfam" id="PF00617">
    <property type="entry name" value="RasGEF"/>
    <property type="match status" value="1"/>
</dbReference>
<evidence type="ECO:0000256" key="3">
    <source>
        <dbReference type="PROSITE-ProRule" id="PRU00168"/>
    </source>
</evidence>
<evidence type="ECO:0008006" key="11">
    <source>
        <dbReference type="Google" id="ProtNLM"/>
    </source>
</evidence>
<feature type="compositionally biased region" description="Basic and acidic residues" evidence="5">
    <location>
        <begin position="1137"/>
        <end position="1153"/>
    </location>
</feature>
<dbReference type="InterPro" id="IPR036028">
    <property type="entry name" value="SH3-like_dom_sf"/>
</dbReference>
<keyword evidence="2 3" id="KW-0344">Guanine-nucleotide releasing factor</keyword>
<dbReference type="SUPFAM" id="SSF48366">
    <property type="entry name" value="Ras GEF"/>
    <property type="match status" value="1"/>
</dbReference>
<keyword evidence="1 4" id="KW-0728">SH3 domain</keyword>
<dbReference type="PROSITE" id="PS50002">
    <property type="entry name" value="SH3"/>
    <property type="match status" value="1"/>
</dbReference>
<dbReference type="InterPro" id="IPR036964">
    <property type="entry name" value="RASGEF_cat_dom_sf"/>
</dbReference>
<evidence type="ECO:0000256" key="2">
    <source>
        <dbReference type="ARBA" id="ARBA00022658"/>
    </source>
</evidence>
<evidence type="ECO:0000259" key="7">
    <source>
        <dbReference type="PROSITE" id="PS50009"/>
    </source>
</evidence>
<sequence>MTGIKDITCSSEETNLALEQQPEAPPLDRKYLRASHDYQPEQTTISGSSGGISITAPLREGDVVLIHLTHPNGWADGTILSTGMRGWVPTNYCQIYDPQPMRSLLRALTRLWEYLSLDANDDALSEDRQDYVQGVVAGVRRLLEHCDCLHRNDPMIKRHVALRRTRKSLLADLSGLLENRDEILNISDCSDAVVCSAIDKYLSNAFKVACRGARFLDIWAQSTSPKQRQPDTHYDEASQSPRTVRASLHATRLSSSPLSNVDENSVRSSSPEFFKKTPRFHFRVLEYDEKSHNTRIVDEQFGPEIKSEQLRQMFSDSTSPPVQPSSVAMSPKPVVSLQALPEDVSDLAPERLTAAHEQFLGDIGAFIGFHLQSRTSLDLARTTTLSIKAAEELLVIVGEISKRDPDRCQGIAEASENMRARIKTLAETANCLCKVPADSSDPEVMEVVGLEDGQGLVAAATACVRAAGDCTARTRKFLDSTSGGFYLSRLSSTFQGQHSKSGTVHLIKAPGGIATGNWSEAAAGAANPQDHKSAETNLPIRESRPRPSYLSRSTTDDTNNFTLSTVLPDGNIRRLESSPPQVPCDLPLSPTSPTASEPPLQSPPSPADESLEQYQQDHKEHWTTPDRKGSLGMSTTTSSSAYQDSLRNSLGSLISPTSTRATTPDRYQRHVRANPSLCTYGSVLSVATTANGSDHEAEVLMRSYAHELLYNKDGQVVGGTLAALVEKLTSQHGPPNPEYNATFILTFRLFTNAVELTQALITRFEYAGDCNTDSAPARLRVYNFFKTWLESHYLVEIDAPALEIIHKFAVQQLSFHFAGPGQRLAELTKIASQIQMTSATNQLVSAIGKTCVSLGGDYEKTIIPHANINKEQLYLLTGAFPSKRFTLLDLDAVEIARQLTIIESKRFCAIQPQELLGLEWTKKNGRGENVRAMSKFSTNLTNLVADTILEAEQLKRRVAVLKHWIKIAKLCLDIDNYSALMAISCSLTSSAISRLHQTWDQLSPKLKAIFEDIKEIVDISRNYATLRQRLQTPKAPCLPFVGMYLTDLTFVDAGNSNTRPLPYDDGDGTKTKMVINFDKHMRSARVVSHLQRYQVSYRLQHVLEIQEYLEGQLDRVDMSEQCTVMSFWRRSQTLEARSKGEERAESTQEKEKVISGGFMSSMLRPKKKASTSGLNFLHRVKTGGSNHTNE</sequence>
<dbReference type="Pfam" id="PF00618">
    <property type="entry name" value="RasGEF_N"/>
    <property type="match status" value="1"/>
</dbReference>
<dbReference type="Proteomes" id="UP001341245">
    <property type="component" value="Unassembled WGS sequence"/>
</dbReference>
<feature type="region of interest" description="Disordered" evidence="5">
    <location>
        <begin position="1137"/>
        <end position="1190"/>
    </location>
</feature>
<feature type="domain" description="N-terminal Ras-GEF" evidence="8">
    <location>
        <begin position="712"/>
        <end position="832"/>
    </location>
</feature>
<dbReference type="InterPro" id="IPR001452">
    <property type="entry name" value="SH3_domain"/>
</dbReference>
<dbReference type="SUPFAM" id="SSF50044">
    <property type="entry name" value="SH3-domain"/>
    <property type="match status" value="1"/>
</dbReference>
<name>A0ABR0TM98_AURPU</name>
<dbReference type="SMART" id="SM00147">
    <property type="entry name" value="RasGEF"/>
    <property type="match status" value="1"/>
</dbReference>
<dbReference type="InterPro" id="IPR008937">
    <property type="entry name" value="Ras-like_GEF"/>
</dbReference>
<feature type="region of interest" description="Disordered" evidence="5">
    <location>
        <begin position="521"/>
        <end position="640"/>
    </location>
</feature>
<dbReference type="CDD" id="cd06224">
    <property type="entry name" value="REM"/>
    <property type="match status" value="1"/>
</dbReference>
<dbReference type="InterPro" id="IPR023578">
    <property type="entry name" value="Ras_GEF_dom_sf"/>
</dbReference>
<protein>
    <recommendedName>
        <fullName evidence="11">Ras GEF</fullName>
    </recommendedName>
</protein>
<dbReference type="Gene3D" id="1.10.840.10">
    <property type="entry name" value="Ras guanine-nucleotide exchange factors catalytic domain"/>
    <property type="match status" value="1"/>
</dbReference>
<dbReference type="InterPro" id="IPR001895">
    <property type="entry name" value="RASGEF_cat_dom"/>
</dbReference>
<comment type="caution">
    <text evidence="9">The sequence shown here is derived from an EMBL/GenBank/DDBJ whole genome shotgun (WGS) entry which is preliminary data.</text>
</comment>
<organism evidence="9 10">
    <name type="scientific">Aureobasidium pullulans</name>
    <name type="common">Black yeast</name>
    <name type="synonym">Pullularia pullulans</name>
    <dbReference type="NCBI Taxonomy" id="5580"/>
    <lineage>
        <taxon>Eukaryota</taxon>
        <taxon>Fungi</taxon>
        <taxon>Dikarya</taxon>
        <taxon>Ascomycota</taxon>
        <taxon>Pezizomycotina</taxon>
        <taxon>Dothideomycetes</taxon>
        <taxon>Dothideomycetidae</taxon>
        <taxon>Dothideales</taxon>
        <taxon>Saccotheciaceae</taxon>
        <taxon>Aureobasidium</taxon>
    </lineage>
</organism>
<keyword evidence="10" id="KW-1185">Reference proteome</keyword>
<dbReference type="PANTHER" id="PTHR23113">
    <property type="entry name" value="GUANINE NUCLEOTIDE EXCHANGE FACTOR"/>
    <property type="match status" value="1"/>
</dbReference>
<dbReference type="Gene3D" id="2.30.30.40">
    <property type="entry name" value="SH3 Domains"/>
    <property type="match status" value="1"/>
</dbReference>
<reference evidence="9 10" key="1">
    <citation type="submission" date="2023-11" db="EMBL/GenBank/DDBJ databases">
        <title>Draft genome sequence and annotation of the polyextremotolerant black yeast-like fungus Aureobasidium pullulans NRRL 62042.</title>
        <authorList>
            <person name="Dielentheis-Frenken M.R.E."/>
            <person name="Wibberg D."/>
            <person name="Blank L.M."/>
            <person name="Tiso T."/>
        </authorList>
    </citation>
    <scope>NUCLEOTIDE SEQUENCE [LARGE SCALE GENOMIC DNA]</scope>
    <source>
        <strain evidence="9 10">NRRL 62042</strain>
    </source>
</reference>
<feature type="region of interest" description="Disordered" evidence="5">
    <location>
        <begin position="222"/>
        <end position="269"/>
    </location>
</feature>
<evidence type="ECO:0000313" key="9">
    <source>
        <dbReference type="EMBL" id="KAK6005563.1"/>
    </source>
</evidence>
<dbReference type="CDD" id="cd00155">
    <property type="entry name" value="RasGEF"/>
    <property type="match status" value="1"/>
</dbReference>
<dbReference type="Gene3D" id="1.20.870.10">
    <property type="entry name" value="Son of sevenless (SoS) protein Chain: S domain 1"/>
    <property type="match status" value="1"/>
</dbReference>
<evidence type="ECO:0000259" key="8">
    <source>
        <dbReference type="PROSITE" id="PS50212"/>
    </source>
</evidence>
<evidence type="ECO:0000313" key="10">
    <source>
        <dbReference type="Proteomes" id="UP001341245"/>
    </source>
</evidence>